<dbReference type="PROSITE" id="PS51257">
    <property type="entry name" value="PROKAR_LIPOPROTEIN"/>
    <property type="match status" value="1"/>
</dbReference>
<dbReference type="EMBL" id="JAZEWV010000011">
    <property type="protein sequence ID" value="MEE4543538.1"/>
    <property type="molecule type" value="Genomic_DNA"/>
</dbReference>
<proteinExistence type="predicted"/>
<gene>
    <name evidence="2" type="ORF">V2S66_16345</name>
</gene>
<accession>A0ABU7PCY1</accession>
<dbReference type="Proteomes" id="UP001344658">
    <property type="component" value="Unassembled WGS sequence"/>
</dbReference>
<evidence type="ECO:0000256" key="1">
    <source>
        <dbReference type="SAM" id="SignalP"/>
    </source>
</evidence>
<reference evidence="2 3" key="1">
    <citation type="submission" date="2023-12" db="EMBL/GenBank/DDBJ databases">
        <title>Streptomyces sp. V4-01.</title>
        <authorList>
            <person name="Somphong A."/>
            <person name="Phongsopitanun W."/>
        </authorList>
    </citation>
    <scope>NUCLEOTIDE SEQUENCE [LARGE SCALE GENOMIC DNA]</scope>
    <source>
        <strain evidence="2 3">V4-01</strain>
    </source>
</reference>
<sequence length="175" mass="17575">MREKCSRSGRNAAAAGAAALVLSGVAGCAVGQGAPDGWRYQRHGPIAVALPKTWRATPGGAVLPGPRGRTDAALTVAAAARPAADSAPAADSGPDAVPADARRQTLTIDGRTARVSSYAGPAPDGRPAGHVEVRLRDGAGRPLTVRAWAVDGAGHDRTLLAEIVNGIELPARAAS</sequence>
<feature type="signal peptide" evidence="1">
    <location>
        <begin position="1"/>
        <end position="28"/>
    </location>
</feature>
<dbReference type="RefSeq" id="WP_330796054.1">
    <property type="nucleotide sequence ID" value="NZ_JAZEWV010000011.1"/>
</dbReference>
<keyword evidence="1" id="KW-0732">Signal</keyword>
<evidence type="ECO:0008006" key="4">
    <source>
        <dbReference type="Google" id="ProtNLM"/>
    </source>
</evidence>
<organism evidence="2 3">
    <name type="scientific">Actinacidiphila polyblastidii</name>
    <dbReference type="NCBI Taxonomy" id="3110430"/>
    <lineage>
        <taxon>Bacteria</taxon>
        <taxon>Bacillati</taxon>
        <taxon>Actinomycetota</taxon>
        <taxon>Actinomycetes</taxon>
        <taxon>Kitasatosporales</taxon>
        <taxon>Streptomycetaceae</taxon>
        <taxon>Actinacidiphila</taxon>
    </lineage>
</organism>
<evidence type="ECO:0000313" key="2">
    <source>
        <dbReference type="EMBL" id="MEE4543538.1"/>
    </source>
</evidence>
<comment type="caution">
    <text evidence="2">The sequence shown here is derived from an EMBL/GenBank/DDBJ whole genome shotgun (WGS) entry which is preliminary data.</text>
</comment>
<name>A0ABU7PCY1_9ACTN</name>
<protein>
    <recommendedName>
        <fullName evidence="4">Lipoprotein</fullName>
    </recommendedName>
</protein>
<evidence type="ECO:0000313" key="3">
    <source>
        <dbReference type="Proteomes" id="UP001344658"/>
    </source>
</evidence>
<keyword evidence="3" id="KW-1185">Reference proteome</keyword>
<feature type="chain" id="PRO_5047181231" description="Lipoprotein" evidence="1">
    <location>
        <begin position="29"/>
        <end position="175"/>
    </location>
</feature>